<proteinExistence type="predicted"/>
<evidence type="ECO:0000313" key="3">
    <source>
        <dbReference type="Proteomes" id="UP001472677"/>
    </source>
</evidence>
<sequence>MSDSEHFSGHFVELKLYLLHALLTISELESIRYRSLSKEKVPYGSQLSPRRLPIRSDENRGNPVDKE</sequence>
<keyword evidence="3" id="KW-1185">Reference proteome</keyword>
<evidence type="ECO:0000256" key="1">
    <source>
        <dbReference type="SAM" id="MobiDB-lite"/>
    </source>
</evidence>
<name>A0ABR2DQ77_9ROSI</name>
<dbReference type="Proteomes" id="UP001472677">
    <property type="component" value="Unassembled WGS sequence"/>
</dbReference>
<accession>A0ABR2DQ77</accession>
<gene>
    <name evidence="2" type="ORF">V6N12_025915</name>
</gene>
<comment type="caution">
    <text evidence="2">The sequence shown here is derived from an EMBL/GenBank/DDBJ whole genome shotgun (WGS) entry which is preliminary data.</text>
</comment>
<dbReference type="EMBL" id="JBBPBM010000023">
    <property type="protein sequence ID" value="KAK8545062.1"/>
    <property type="molecule type" value="Genomic_DNA"/>
</dbReference>
<reference evidence="2 3" key="1">
    <citation type="journal article" date="2024" name="G3 (Bethesda)">
        <title>Genome assembly of Hibiscus sabdariffa L. provides insights into metabolisms of medicinal natural products.</title>
        <authorList>
            <person name="Kim T."/>
        </authorList>
    </citation>
    <scope>NUCLEOTIDE SEQUENCE [LARGE SCALE GENOMIC DNA]</scope>
    <source>
        <strain evidence="2">TK-2024</strain>
        <tissue evidence="2">Old leaves</tissue>
    </source>
</reference>
<evidence type="ECO:0000313" key="2">
    <source>
        <dbReference type="EMBL" id="KAK8545062.1"/>
    </source>
</evidence>
<feature type="compositionally biased region" description="Basic and acidic residues" evidence="1">
    <location>
        <begin position="54"/>
        <end position="67"/>
    </location>
</feature>
<organism evidence="2 3">
    <name type="scientific">Hibiscus sabdariffa</name>
    <name type="common">roselle</name>
    <dbReference type="NCBI Taxonomy" id="183260"/>
    <lineage>
        <taxon>Eukaryota</taxon>
        <taxon>Viridiplantae</taxon>
        <taxon>Streptophyta</taxon>
        <taxon>Embryophyta</taxon>
        <taxon>Tracheophyta</taxon>
        <taxon>Spermatophyta</taxon>
        <taxon>Magnoliopsida</taxon>
        <taxon>eudicotyledons</taxon>
        <taxon>Gunneridae</taxon>
        <taxon>Pentapetalae</taxon>
        <taxon>rosids</taxon>
        <taxon>malvids</taxon>
        <taxon>Malvales</taxon>
        <taxon>Malvaceae</taxon>
        <taxon>Malvoideae</taxon>
        <taxon>Hibiscus</taxon>
    </lineage>
</organism>
<feature type="region of interest" description="Disordered" evidence="1">
    <location>
        <begin position="41"/>
        <end position="67"/>
    </location>
</feature>
<protein>
    <submittedName>
        <fullName evidence="2">Uncharacterized protein</fullName>
    </submittedName>
</protein>